<dbReference type="SUPFAM" id="SSF51735">
    <property type="entry name" value="NAD(P)-binding Rossmann-fold domains"/>
    <property type="match status" value="1"/>
</dbReference>
<dbReference type="Gene3D" id="3.40.50.720">
    <property type="entry name" value="NAD(P)-binding Rossmann-like Domain"/>
    <property type="match status" value="1"/>
</dbReference>
<comment type="similarity">
    <text evidence="1">Belongs to the short-chain dehydrogenases/reductases (SDR) family.</text>
</comment>
<evidence type="ECO:0000313" key="6">
    <source>
        <dbReference type="Proteomes" id="UP000270697"/>
    </source>
</evidence>
<dbReference type="STRING" id="455193.SAMN05421805_101446"/>
<evidence type="ECO:0000256" key="2">
    <source>
        <dbReference type="ARBA" id="ARBA00023002"/>
    </source>
</evidence>
<dbReference type="PRINTS" id="PR00081">
    <property type="entry name" value="GDHRDH"/>
</dbReference>
<sequence length="260" mass="26662">MIDTRLAGRTVLVTGGSGNVGAAISRAFAAEGARVAVHYLAQDSPAPEHVEWAHITPASSAAAELAAELGNGSFAVSADLAEPDGPRRLVQAVVEQAGSVDVLVNNAAHCELPDSVDSLTAGSLERHYRVNAIAPAVLITEAVRTRSEGEQLSVVNITTDAARAFPGQTGYGTSKAALEALTRSMALDLAARGVRVNAVAPGPVQTGWIGAEEIDAVTAIVPMGRVGEPDDIADAVVFLASHQARWITGQVLQVAGGHAL</sequence>
<keyword evidence="2" id="KW-0560">Oxidoreductase</keyword>
<dbReference type="FunFam" id="3.40.50.720:FF:000084">
    <property type="entry name" value="Short-chain dehydrogenase reductase"/>
    <property type="match status" value="1"/>
</dbReference>
<dbReference type="EMBL" id="RBXX01000002">
    <property type="protein sequence ID" value="RKT88118.1"/>
    <property type="molecule type" value="Genomic_DNA"/>
</dbReference>
<dbReference type="PRINTS" id="PR00080">
    <property type="entry name" value="SDRFAMILY"/>
</dbReference>
<evidence type="ECO:0000313" key="5">
    <source>
        <dbReference type="Proteomes" id="UP000199398"/>
    </source>
</evidence>
<accession>A0A1I4R8D6</accession>
<dbReference type="Proteomes" id="UP000199398">
    <property type="component" value="Unassembled WGS sequence"/>
</dbReference>
<name>A0A1I4R8D6_9PSEU</name>
<evidence type="ECO:0000313" key="3">
    <source>
        <dbReference type="EMBL" id="RKT88118.1"/>
    </source>
</evidence>
<reference evidence="4 5" key="1">
    <citation type="submission" date="2016-10" db="EMBL/GenBank/DDBJ databases">
        <authorList>
            <person name="de Groot N.N."/>
        </authorList>
    </citation>
    <scope>NUCLEOTIDE SEQUENCE [LARGE SCALE GENOMIC DNA]</scope>
    <source>
        <strain evidence="4 5">CPCC 201259</strain>
    </source>
</reference>
<gene>
    <name evidence="3" type="ORF">ATL45_6547</name>
    <name evidence="4" type="ORF">SAMN05421805_101446</name>
</gene>
<dbReference type="PANTHER" id="PTHR43639">
    <property type="entry name" value="OXIDOREDUCTASE, SHORT-CHAIN DEHYDROGENASE/REDUCTASE FAMILY (AFU_ORTHOLOGUE AFUA_5G02870)"/>
    <property type="match status" value="1"/>
</dbReference>
<dbReference type="InterPro" id="IPR002347">
    <property type="entry name" value="SDR_fam"/>
</dbReference>
<organism evidence="4 5">
    <name type="scientific">Saccharopolyspora antimicrobica</name>
    <dbReference type="NCBI Taxonomy" id="455193"/>
    <lineage>
        <taxon>Bacteria</taxon>
        <taxon>Bacillati</taxon>
        <taxon>Actinomycetota</taxon>
        <taxon>Actinomycetes</taxon>
        <taxon>Pseudonocardiales</taxon>
        <taxon>Pseudonocardiaceae</taxon>
        <taxon>Saccharopolyspora</taxon>
    </lineage>
</organism>
<evidence type="ECO:0000313" key="4">
    <source>
        <dbReference type="EMBL" id="SFM48564.1"/>
    </source>
</evidence>
<dbReference type="Proteomes" id="UP000270697">
    <property type="component" value="Unassembled WGS sequence"/>
</dbReference>
<dbReference type="AlphaFoldDB" id="A0A1I4R8D6"/>
<keyword evidence="6" id="KW-1185">Reference proteome</keyword>
<dbReference type="Pfam" id="PF13561">
    <property type="entry name" value="adh_short_C2"/>
    <property type="match status" value="1"/>
</dbReference>
<reference evidence="3 6" key="2">
    <citation type="submission" date="2018-10" db="EMBL/GenBank/DDBJ databases">
        <title>Sequencing the genomes of 1000 actinobacteria strains.</title>
        <authorList>
            <person name="Klenk H.-P."/>
        </authorList>
    </citation>
    <scope>NUCLEOTIDE SEQUENCE [LARGE SCALE GENOMIC DNA]</scope>
    <source>
        <strain evidence="3 6">DSM 45119</strain>
    </source>
</reference>
<dbReference type="CDD" id="cd05233">
    <property type="entry name" value="SDR_c"/>
    <property type="match status" value="1"/>
</dbReference>
<dbReference type="RefSeq" id="WP_093145962.1">
    <property type="nucleotide sequence ID" value="NZ_FOUP01000001.1"/>
</dbReference>
<dbReference type="InterPro" id="IPR036291">
    <property type="entry name" value="NAD(P)-bd_dom_sf"/>
</dbReference>
<dbReference type="OrthoDB" id="9809287at2"/>
<dbReference type="PANTHER" id="PTHR43639:SF1">
    <property type="entry name" value="SHORT-CHAIN DEHYDROGENASE_REDUCTASE FAMILY PROTEIN"/>
    <property type="match status" value="1"/>
</dbReference>
<dbReference type="EMBL" id="FOUP01000001">
    <property type="protein sequence ID" value="SFM48564.1"/>
    <property type="molecule type" value="Genomic_DNA"/>
</dbReference>
<evidence type="ECO:0000256" key="1">
    <source>
        <dbReference type="ARBA" id="ARBA00006484"/>
    </source>
</evidence>
<protein>
    <submittedName>
        <fullName evidence="4">3-oxoacyl-[acyl-carrier protein] reductase</fullName>
    </submittedName>
</protein>
<dbReference type="GO" id="GO:0016491">
    <property type="term" value="F:oxidoreductase activity"/>
    <property type="evidence" value="ECO:0007669"/>
    <property type="project" value="UniProtKB-KW"/>
</dbReference>
<proteinExistence type="inferred from homology"/>